<evidence type="ECO:0000256" key="16">
    <source>
        <dbReference type="ARBA" id="ARBA00071248"/>
    </source>
</evidence>
<keyword evidence="5" id="KW-0832">Ubl conjugation</keyword>
<evidence type="ECO:0000256" key="9">
    <source>
        <dbReference type="ARBA" id="ARBA00023163"/>
    </source>
</evidence>
<dbReference type="GO" id="GO:0005654">
    <property type="term" value="C:nucleoplasm"/>
    <property type="evidence" value="ECO:0007669"/>
    <property type="project" value="UniProtKB-ARBA"/>
</dbReference>
<keyword evidence="10" id="KW-0234">DNA repair</keyword>
<evidence type="ECO:0000256" key="15">
    <source>
        <dbReference type="ARBA" id="ARBA00066769"/>
    </source>
</evidence>
<evidence type="ECO:0000256" key="7">
    <source>
        <dbReference type="ARBA" id="ARBA00023015"/>
    </source>
</evidence>
<dbReference type="GO" id="GO:0003677">
    <property type="term" value="F:DNA binding"/>
    <property type="evidence" value="ECO:0007669"/>
    <property type="project" value="UniProtKB-ARBA"/>
</dbReference>
<dbReference type="FunFam" id="3.40.470.10:FF:000002">
    <property type="entry name" value="G/T mismatch-specific thymine DNA glycosylase"/>
    <property type="match status" value="1"/>
</dbReference>
<accession>A0A8I6RWF5</accession>
<evidence type="ECO:0000256" key="17">
    <source>
        <dbReference type="ARBA" id="ARBA00083221"/>
    </source>
</evidence>
<evidence type="ECO:0000256" key="14">
    <source>
        <dbReference type="ARBA" id="ARBA00064519"/>
    </source>
</evidence>
<keyword evidence="9" id="KW-0804">Transcription</keyword>
<organism evidence="19 20">
    <name type="scientific">Cimex lectularius</name>
    <name type="common">Bed bug</name>
    <name type="synonym">Acanthia lectularia</name>
    <dbReference type="NCBI Taxonomy" id="79782"/>
    <lineage>
        <taxon>Eukaryota</taxon>
        <taxon>Metazoa</taxon>
        <taxon>Ecdysozoa</taxon>
        <taxon>Arthropoda</taxon>
        <taxon>Hexapoda</taxon>
        <taxon>Insecta</taxon>
        <taxon>Pterygota</taxon>
        <taxon>Neoptera</taxon>
        <taxon>Paraneoptera</taxon>
        <taxon>Hemiptera</taxon>
        <taxon>Heteroptera</taxon>
        <taxon>Panheteroptera</taxon>
        <taxon>Cimicomorpha</taxon>
        <taxon>Cimicidae</taxon>
        <taxon>Cimex</taxon>
    </lineage>
</organism>
<keyword evidence="6" id="KW-0156">Chromatin regulator</keyword>
<evidence type="ECO:0000256" key="12">
    <source>
        <dbReference type="ARBA" id="ARBA00052915"/>
    </source>
</evidence>
<keyword evidence="2" id="KW-1017">Isopeptide bond</keyword>
<dbReference type="InterPro" id="IPR005122">
    <property type="entry name" value="Uracil-DNA_glycosylase-like"/>
</dbReference>
<reference evidence="19" key="1">
    <citation type="submission" date="2022-01" db="UniProtKB">
        <authorList>
            <consortium name="EnsemblMetazoa"/>
        </authorList>
    </citation>
    <scope>IDENTIFICATION</scope>
</reference>
<evidence type="ECO:0000313" key="19">
    <source>
        <dbReference type="EnsemblMetazoa" id="XP_014251391.1"/>
    </source>
</evidence>
<evidence type="ECO:0000256" key="5">
    <source>
        <dbReference type="ARBA" id="ARBA00022843"/>
    </source>
</evidence>
<dbReference type="Gene3D" id="3.40.470.10">
    <property type="entry name" value="Uracil-DNA glycosylase-like domain"/>
    <property type="match status" value="1"/>
</dbReference>
<dbReference type="SMART" id="SM00986">
    <property type="entry name" value="UDG"/>
    <property type="match status" value="1"/>
</dbReference>
<dbReference type="AlphaFoldDB" id="A0A8I6RWF5"/>
<evidence type="ECO:0000259" key="18">
    <source>
        <dbReference type="SMART" id="SM00986"/>
    </source>
</evidence>
<dbReference type="PANTHER" id="PTHR12159">
    <property type="entry name" value="G/T AND G/U MISMATCH-SPECIFIC DNA GLYCOSYLASE"/>
    <property type="match status" value="1"/>
</dbReference>
<dbReference type="InterPro" id="IPR015637">
    <property type="entry name" value="MUG/TDG"/>
</dbReference>
<evidence type="ECO:0000256" key="13">
    <source>
        <dbReference type="ARBA" id="ARBA00061261"/>
    </source>
</evidence>
<dbReference type="Proteomes" id="UP000494040">
    <property type="component" value="Unassembled WGS sequence"/>
</dbReference>
<comment type="subcellular location">
    <subcellularLocation>
        <location evidence="1">Nucleus</location>
    </subcellularLocation>
</comment>
<dbReference type="CDD" id="cd10028">
    <property type="entry name" value="UDG-F2_TDG_MUG"/>
    <property type="match status" value="1"/>
</dbReference>
<keyword evidence="7" id="KW-0805">Transcription regulation</keyword>
<dbReference type="GO" id="GO:0032183">
    <property type="term" value="F:SUMO binding"/>
    <property type="evidence" value="ECO:0007669"/>
    <property type="project" value="UniProtKB-ARBA"/>
</dbReference>
<keyword evidence="20" id="KW-1185">Reference proteome</keyword>
<dbReference type="EC" id="3.2.2.29" evidence="15"/>
<dbReference type="SUPFAM" id="SSF52141">
    <property type="entry name" value="Uracil-DNA glycosylase-like"/>
    <property type="match status" value="1"/>
</dbReference>
<gene>
    <name evidence="19" type="primary">106667760</name>
</gene>
<evidence type="ECO:0000256" key="1">
    <source>
        <dbReference type="ARBA" id="ARBA00004123"/>
    </source>
</evidence>
<evidence type="ECO:0000256" key="4">
    <source>
        <dbReference type="ARBA" id="ARBA00022801"/>
    </source>
</evidence>
<keyword evidence="4" id="KW-0378">Hydrolase</keyword>
<evidence type="ECO:0000256" key="8">
    <source>
        <dbReference type="ARBA" id="ARBA00023159"/>
    </source>
</evidence>
<sequence length="252" mass="28729">MGSGRKRKNMFDGMSEEEVCQLKLPDRLRADLDILVVGINPGMFSAYKGHHYAKPGNHFWKCLYLSGLTPRQLSASEDETLPGLGIGLTNIVERTTRSSSDLDKKEIQAGAEILVVKINKLRPKIAVFNGKQIYEVFSGKKKFNLGLQPELVQGTNYTHIWVMPSSSGRCTTPCRAEDKVPYYVALKKFRDYLNGHLSEIDEKELVFAPLKMQKIHKNEYKESLYFKNQLNDGDDKCLDRKKETLTKKPKQK</sequence>
<keyword evidence="8" id="KW-0010">Activator</keyword>
<evidence type="ECO:0000256" key="6">
    <source>
        <dbReference type="ARBA" id="ARBA00022853"/>
    </source>
</evidence>
<comment type="catalytic activity">
    <reaction evidence="12">
        <text>Hydrolyzes mismatched double-stranded DNA and polynucleotides, releasing free thymine.</text>
        <dbReference type="EC" id="3.2.2.29"/>
    </reaction>
</comment>
<feature type="domain" description="Uracil-DNA glycosylase-like" evidence="18">
    <location>
        <begin position="25"/>
        <end position="184"/>
    </location>
</feature>
<name>A0A8I6RWF5_CIMLE</name>
<evidence type="ECO:0000256" key="3">
    <source>
        <dbReference type="ARBA" id="ARBA00022763"/>
    </source>
</evidence>
<dbReference type="EnsemblMetazoa" id="XM_014395905.1">
    <property type="protein sequence ID" value="XP_014251391.1"/>
    <property type="gene ID" value="LOC106667760"/>
</dbReference>
<dbReference type="Pfam" id="PF03167">
    <property type="entry name" value="UDG"/>
    <property type="match status" value="1"/>
</dbReference>
<dbReference type="SMART" id="SM00987">
    <property type="entry name" value="UreE_C"/>
    <property type="match status" value="1"/>
</dbReference>
<dbReference type="OMA" id="FWPVLHL"/>
<keyword evidence="3" id="KW-0227">DNA damage</keyword>
<dbReference type="GO" id="GO:0004844">
    <property type="term" value="F:uracil DNA N-glycosylase activity"/>
    <property type="evidence" value="ECO:0007669"/>
    <property type="project" value="TreeGrafter"/>
</dbReference>
<dbReference type="GO" id="GO:0040029">
    <property type="term" value="P:epigenetic regulation of gene expression"/>
    <property type="evidence" value="ECO:0007669"/>
    <property type="project" value="UniProtKB-ARBA"/>
</dbReference>
<dbReference type="PANTHER" id="PTHR12159:SF9">
    <property type="entry name" value="G_T MISMATCH-SPECIFIC THYMINE DNA GLYCOSYLASE"/>
    <property type="match status" value="1"/>
</dbReference>
<dbReference type="GO" id="GO:0141016">
    <property type="term" value="F:G/T mismatch-specific thymine-DNA glycosylase activity"/>
    <property type="evidence" value="ECO:0007669"/>
    <property type="project" value="UniProtKB-EC"/>
</dbReference>
<protein>
    <recommendedName>
        <fullName evidence="16">G/T mismatch-specific thymine DNA glycosylase</fullName>
        <ecNumber evidence="15">3.2.2.29</ecNumber>
    </recommendedName>
    <alternativeName>
        <fullName evidence="17">Thymine-DNA glycosylase</fullName>
    </alternativeName>
</protein>
<proteinExistence type="inferred from homology"/>
<dbReference type="KEGG" id="clec:106667760"/>
<evidence type="ECO:0000256" key="10">
    <source>
        <dbReference type="ARBA" id="ARBA00023204"/>
    </source>
</evidence>
<evidence type="ECO:0000256" key="11">
    <source>
        <dbReference type="ARBA" id="ARBA00023242"/>
    </source>
</evidence>
<keyword evidence="11" id="KW-0539">Nucleus</keyword>
<dbReference type="OrthoDB" id="565731at2759"/>
<dbReference type="GO" id="GO:0006285">
    <property type="term" value="P:base-excision repair, AP site formation"/>
    <property type="evidence" value="ECO:0007669"/>
    <property type="project" value="InterPro"/>
</dbReference>
<comment type="subunit">
    <text evidence="14">Homodimer. Interacts with AICDA and GADD45A.</text>
</comment>
<dbReference type="InterPro" id="IPR036895">
    <property type="entry name" value="Uracil-DNA_glycosylase-like_sf"/>
</dbReference>
<evidence type="ECO:0000313" key="20">
    <source>
        <dbReference type="Proteomes" id="UP000494040"/>
    </source>
</evidence>
<evidence type="ECO:0000256" key="2">
    <source>
        <dbReference type="ARBA" id="ARBA00022499"/>
    </source>
</evidence>
<comment type="similarity">
    <text evidence="13">Belongs to the uracil-DNA glycosylase (UDG) superfamily. TDG/mug family.</text>
</comment>